<evidence type="ECO:0000256" key="2">
    <source>
        <dbReference type="ARBA" id="ARBA00022475"/>
    </source>
</evidence>
<evidence type="ECO:0000256" key="4">
    <source>
        <dbReference type="ARBA" id="ARBA00022989"/>
    </source>
</evidence>
<feature type="transmembrane region" description="Helical" evidence="7">
    <location>
        <begin position="442"/>
        <end position="466"/>
    </location>
</feature>
<dbReference type="PANTHER" id="PTHR30250:SF11">
    <property type="entry name" value="O-ANTIGEN TRANSPORTER-RELATED"/>
    <property type="match status" value="1"/>
</dbReference>
<feature type="compositionally biased region" description="Polar residues" evidence="6">
    <location>
        <begin position="109"/>
        <end position="122"/>
    </location>
</feature>
<dbReference type="EMBL" id="CZAQ01000021">
    <property type="protein sequence ID" value="CUP16744.1"/>
    <property type="molecule type" value="Genomic_DNA"/>
</dbReference>
<feature type="transmembrane region" description="Helical" evidence="7">
    <location>
        <begin position="328"/>
        <end position="351"/>
    </location>
</feature>
<keyword evidence="5 7" id="KW-0472">Membrane</keyword>
<feature type="region of interest" description="Disordered" evidence="6">
    <location>
        <begin position="109"/>
        <end position="134"/>
    </location>
</feature>
<dbReference type="AlphaFoldDB" id="A0A174KWW8"/>
<feature type="transmembrane region" description="Helical" evidence="7">
    <location>
        <begin position="544"/>
        <end position="563"/>
    </location>
</feature>
<keyword evidence="4 7" id="KW-1133">Transmembrane helix</keyword>
<gene>
    <name evidence="8" type="ORF">ERS852514_01272</name>
</gene>
<dbReference type="Proteomes" id="UP000095454">
    <property type="component" value="Unassembled WGS sequence"/>
</dbReference>
<evidence type="ECO:0000256" key="3">
    <source>
        <dbReference type="ARBA" id="ARBA00022692"/>
    </source>
</evidence>
<comment type="subcellular location">
    <subcellularLocation>
        <location evidence="1">Cell membrane</location>
        <topology evidence="1">Multi-pass membrane protein</topology>
    </subcellularLocation>
</comment>
<organism evidence="8 9">
    <name type="scientific">Collinsella aerofaciens</name>
    <dbReference type="NCBI Taxonomy" id="74426"/>
    <lineage>
        <taxon>Bacteria</taxon>
        <taxon>Bacillati</taxon>
        <taxon>Actinomycetota</taxon>
        <taxon>Coriobacteriia</taxon>
        <taxon>Coriobacteriales</taxon>
        <taxon>Coriobacteriaceae</taxon>
        <taxon>Collinsella</taxon>
    </lineage>
</organism>
<feature type="transmembrane region" description="Helical" evidence="7">
    <location>
        <begin position="363"/>
        <end position="382"/>
    </location>
</feature>
<evidence type="ECO:0000256" key="7">
    <source>
        <dbReference type="SAM" id="Phobius"/>
    </source>
</evidence>
<accession>A0A174KWW8</accession>
<protein>
    <recommendedName>
        <fullName evidence="10">Lipopolysaccharide biosynthesis protein</fullName>
    </recommendedName>
</protein>
<sequence length="578" mass="63735">MPALGDVPKVPAHKERPQVPATEWRRRNYRTTCSKTRTNTVASILERSNRKDSALSITPIDSIRRAIARRNGVADPTVSDGAHGQGGRIENGLFPASHTAEELARIQELSQRNAGGPDSSQATRRRRERDRQPGPIHRMVNAWWNRLLGAVYGGGFSTQEAEYEDHATRRDYLWNTLGTAVWGMAFPLLTIVSTQLVGAEEAGKFSIAFVTGTLIMIACNYGVRNFQVSDIDEKTSFASYQLNRWICGALALACGLVYSSARGYDAQMATIGLGVYLYKVIDGIADVYEGRLQQADKLYLAGMSQTLRSVGVIAVFSVVLFLTRSMPIAAMAMGVTAIASLVLVTAPLALLETEKSRRVSLREVGHLFIQCAPLFGALFLFNLIESMPKFVMEGTLAYKYQLYFNALFFPAQAILLSIGFIYKPQLLRLSSIWANPRKRRRFDLIIVAVMALIVVITGACAAFMAGPGIPIMSFMYGLNFERYRTLALLMVVAGGVTAAIDFIYAIITVLRHAGDVTKIYLICFAVSVVLPVILIKLLGLMGAVVSYLAIMALLLVLLIIEYAHIRQRIERDRNPYGA</sequence>
<evidence type="ECO:0008006" key="10">
    <source>
        <dbReference type="Google" id="ProtNLM"/>
    </source>
</evidence>
<feature type="transmembrane region" description="Helical" evidence="7">
    <location>
        <begin position="402"/>
        <end position="422"/>
    </location>
</feature>
<feature type="transmembrane region" description="Helical" evidence="7">
    <location>
        <begin position="486"/>
        <end position="507"/>
    </location>
</feature>
<keyword evidence="2" id="KW-1003">Cell membrane</keyword>
<name>A0A174KWW8_9ACTN</name>
<proteinExistence type="predicted"/>
<feature type="region of interest" description="Disordered" evidence="6">
    <location>
        <begin position="73"/>
        <end position="92"/>
    </location>
</feature>
<feature type="transmembrane region" description="Helical" evidence="7">
    <location>
        <begin position="519"/>
        <end position="538"/>
    </location>
</feature>
<evidence type="ECO:0000256" key="5">
    <source>
        <dbReference type="ARBA" id="ARBA00023136"/>
    </source>
</evidence>
<dbReference type="InterPro" id="IPR050833">
    <property type="entry name" value="Poly_Biosynth_Transport"/>
</dbReference>
<evidence type="ECO:0000256" key="1">
    <source>
        <dbReference type="ARBA" id="ARBA00004651"/>
    </source>
</evidence>
<reference evidence="8 9" key="1">
    <citation type="submission" date="2015-09" db="EMBL/GenBank/DDBJ databases">
        <authorList>
            <consortium name="Pathogen Informatics"/>
        </authorList>
    </citation>
    <scope>NUCLEOTIDE SEQUENCE [LARGE SCALE GENOMIC DNA]</scope>
    <source>
        <strain evidence="8 9">2789STDY5834902</strain>
    </source>
</reference>
<evidence type="ECO:0000313" key="8">
    <source>
        <dbReference type="EMBL" id="CUP16744.1"/>
    </source>
</evidence>
<feature type="transmembrane region" description="Helical" evidence="7">
    <location>
        <begin position="243"/>
        <end position="261"/>
    </location>
</feature>
<evidence type="ECO:0000256" key="6">
    <source>
        <dbReference type="SAM" id="MobiDB-lite"/>
    </source>
</evidence>
<keyword evidence="3 7" id="KW-0812">Transmembrane</keyword>
<feature type="transmembrane region" description="Helical" evidence="7">
    <location>
        <begin position="298"/>
        <end position="322"/>
    </location>
</feature>
<evidence type="ECO:0000313" key="9">
    <source>
        <dbReference type="Proteomes" id="UP000095454"/>
    </source>
</evidence>
<dbReference type="PANTHER" id="PTHR30250">
    <property type="entry name" value="PST FAMILY PREDICTED COLANIC ACID TRANSPORTER"/>
    <property type="match status" value="1"/>
</dbReference>
<dbReference type="GO" id="GO:0005886">
    <property type="term" value="C:plasma membrane"/>
    <property type="evidence" value="ECO:0007669"/>
    <property type="project" value="UniProtKB-SubCell"/>
</dbReference>
<feature type="transmembrane region" description="Helical" evidence="7">
    <location>
        <begin position="205"/>
        <end position="223"/>
    </location>
</feature>
<feature type="transmembrane region" description="Helical" evidence="7">
    <location>
        <begin position="172"/>
        <end position="193"/>
    </location>
</feature>